<gene>
    <name evidence="1" type="ORF">GCM10010082_09340</name>
</gene>
<evidence type="ECO:0008006" key="3">
    <source>
        <dbReference type="Google" id="ProtNLM"/>
    </source>
</evidence>
<reference evidence="2" key="1">
    <citation type="journal article" date="2019" name="Int. J. Syst. Evol. Microbiol.">
        <title>The Global Catalogue of Microorganisms (GCM) 10K type strain sequencing project: providing services to taxonomists for standard genome sequencing and annotation.</title>
        <authorList>
            <consortium name="The Broad Institute Genomics Platform"/>
            <consortium name="The Broad Institute Genome Sequencing Center for Infectious Disease"/>
            <person name="Wu L."/>
            <person name="Ma J."/>
        </authorList>
    </citation>
    <scope>NUCLEOTIDE SEQUENCE [LARGE SCALE GENOMIC DNA]</scope>
    <source>
        <strain evidence="2">KCTC 42082</strain>
    </source>
</reference>
<accession>A0ABQ3FDI9</accession>
<comment type="caution">
    <text evidence="1">The sequence shown here is derived from an EMBL/GenBank/DDBJ whole genome shotgun (WGS) entry which is preliminary data.</text>
</comment>
<evidence type="ECO:0000313" key="1">
    <source>
        <dbReference type="EMBL" id="GHC19747.1"/>
    </source>
</evidence>
<dbReference type="EMBL" id="BMZM01000001">
    <property type="protein sequence ID" value="GHC19747.1"/>
    <property type="molecule type" value="Genomic_DNA"/>
</dbReference>
<proteinExistence type="predicted"/>
<sequence length="93" mass="10139">MVGKVLQPGRITFCQLVSPETGPAIIQGGDVYGIISNDCHAYGSIRRSTRLMHIPIRWPSLPTATIFPDAVWIYMEATCRHGALSCPAVVEAK</sequence>
<name>A0ABQ3FDI9_9GAMM</name>
<dbReference type="Proteomes" id="UP000604243">
    <property type="component" value="Unassembled WGS sequence"/>
</dbReference>
<keyword evidence="2" id="KW-1185">Reference proteome</keyword>
<organism evidence="1 2">
    <name type="scientific">Kushneria pakistanensis</name>
    <dbReference type="NCBI Taxonomy" id="1508770"/>
    <lineage>
        <taxon>Bacteria</taxon>
        <taxon>Pseudomonadati</taxon>
        <taxon>Pseudomonadota</taxon>
        <taxon>Gammaproteobacteria</taxon>
        <taxon>Oceanospirillales</taxon>
        <taxon>Halomonadaceae</taxon>
        <taxon>Kushneria</taxon>
    </lineage>
</organism>
<protein>
    <recommendedName>
        <fullName evidence="3">Rieske domain-containing protein</fullName>
    </recommendedName>
</protein>
<evidence type="ECO:0000313" key="2">
    <source>
        <dbReference type="Proteomes" id="UP000604243"/>
    </source>
</evidence>